<evidence type="ECO:0000256" key="2">
    <source>
        <dbReference type="ARBA" id="ARBA00022475"/>
    </source>
</evidence>
<keyword evidence="9" id="KW-0547">Nucleotide-binding</keyword>
<feature type="transmembrane region" description="Helical" evidence="6">
    <location>
        <begin position="311"/>
        <end position="336"/>
    </location>
</feature>
<evidence type="ECO:0000313" key="10">
    <source>
        <dbReference type="Proteomes" id="UP000056090"/>
    </source>
</evidence>
<evidence type="ECO:0000313" key="9">
    <source>
        <dbReference type="EMBL" id="AIF98297.1"/>
    </source>
</evidence>
<dbReference type="GO" id="GO:0005524">
    <property type="term" value="F:ATP binding"/>
    <property type="evidence" value="ECO:0007669"/>
    <property type="project" value="UniProtKB-KW"/>
</dbReference>
<reference evidence="9 10" key="1">
    <citation type="submission" date="2014-06" db="EMBL/GenBank/DDBJ databases">
        <title>Genomes of Alteromonas australica, a world apart.</title>
        <authorList>
            <person name="Gonzaga A."/>
            <person name="Lopez-Perez M."/>
            <person name="Rodriguez-Valera F."/>
        </authorList>
    </citation>
    <scope>NUCLEOTIDE SEQUENCE [LARGE SCALE GENOMIC DNA]</scope>
    <source>
        <strain evidence="9 10">H 17</strain>
    </source>
</reference>
<comment type="subcellular location">
    <subcellularLocation>
        <location evidence="1">Cell membrane</location>
        <topology evidence="1">Multi-pass membrane protein</topology>
    </subcellularLocation>
</comment>
<protein>
    <submittedName>
        <fullName evidence="9">ABC transporter ATP-binding protein</fullName>
    </submittedName>
</protein>
<name>A0A075P4Q9_9ALTE</name>
<dbReference type="RefSeq" id="WP_044056492.1">
    <property type="nucleotide sequence ID" value="NZ_CBCSKJ010000001.1"/>
</dbReference>
<dbReference type="KEGG" id="aal:EP13_06065"/>
<evidence type="ECO:0000256" key="4">
    <source>
        <dbReference type="ARBA" id="ARBA00022989"/>
    </source>
</evidence>
<keyword evidence="2" id="KW-1003">Cell membrane</keyword>
<keyword evidence="10" id="KW-1185">Reference proteome</keyword>
<evidence type="ECO:0000259" key="7">
    <source>
        <dbReference type="Pfam" id="PF02687"/>
    </source>
</evidence>
<dbReference type="Pfam" id="PF12704">
    <property type="entry name" value="MacB_PCD"/>
    <property type="match status" value="1"/>
</dbReference>
<dbReference type="Proteomes" id="UP000056090">
    <property type="component" value="Chromosome"/>
</dbReference>
<dbReference type="AlphaFoldDB" id="A0A075P4Q9"/>
<dbReference type="InterPro" id="IPR050250">
    <property type="entry name" value="Macrolide_Exporter_MacB"/>
</dbReference>
<keyword evidence="4 6" id="KW-1133">Transmembrane helix</keyword>
<dbReference type="PANTHER" id="PTHR30572">
    <property type="entry name" value="MEMBRANE COMPONENT OF TRANSPORTER-RELATED"/>
    <property type="match status" value="1"/>
</dbReference>
<dbReference type="Pfam" id="PF02687">
    <property type="entry name" value="FtsX"/>
    <property type="match status" value="1"/>
</dbReference>
<dbReference type="EMBL" id="CP008849">
    <property type="protein sequence ID" value="AIF98297.1"/>
    <property type="molecule type" value="Genomic_DNA"/>
</dbReference>
<evidence type="ECO:0000256" key="5">
    <source>
        <dbReference type="ARBA" id="ARBA00023136"/>
    </source>
</evidence>
<dbReference type="InterPro" id="IPR003838">
    <property type="entry name" value="ABC3_permease_C"/>
</dbReference>
<keyword evidence="5 6" id="KW-0472">Membrane</keyword>
<dbReference type="PANTHER" id="PTHR30572:SF18">
    <property type="entry name" value="ABC-TYPE MACROLIDE FAMILY EXPORT SYSTEM PERMEASE COMPONENT 2"/>
    <property type="match status" value="1"/>
</dbReference>
<feature type="transmembrane region" description="Helical" evidence="6">
    <location>
        <begin position="402"/>
        <end position="426"/>
    </location>
</feature>
<keyword evidence="9" id="KW-0067">ATP-binding</keyword>
<keyword evidence="3 6" id="KW-0812">Transmembrane</keyword>
<feature type="transmembrane region" description="Helical" evidence="6">
    <location>
        <begin position="21"/>
        <end position="44"/>
    </location>
</feature>
<gene>
    <name evidence="9" type="ORF">EP13_06065</name>
</gene>
<feature type="domain" description="MacB-like periplasmic core" evidence="8">
    <location>
        <begin position="20"/>
        <end position="270"/>
    </location>
</feature>
<organism evidence="9 10">
    <name type="scientific">Alteromonas australica</name>
    <dbReference type="NCBI Taxonomy" id="589873"/>
    <lineage>
        <taxon>Bacteria</taxon>
        <taxon>Pseudomonadati</taxon>
        <taxon>Pseudomonadota</taxon>
        <taxon>Gammaproteobacteria</taxon>
        <taxon>Alteromonadales</taxon>
        <taxon>Alteromonadaceae</taxon>
        <taxon>Alteromonas/Salinimonas group</taxon>
        <taxon>Alteromonas</taxon>
    </lineage>
</organism>
<sequence>MFLHYIDLSIRSIKSTPVISVLMVFAIAIGIGLTMTSLSVFHMMSMDPIPHKSQAIHFPQLNIMDEGGEWHTDDNIPYQLTYQDAINLYNADAGFPRSPSFRSGFSVHLNTPDVKPTMEPARLVYQEFFSIFERPFIFGAPWSKEEQQSKPYVVVISESINNRLFNGQNSVGKSIYLDNKSYRIVGVVEDWDHHIKYYDLNNGAFNSPEKLYVPFSIAPLEEIGTWGNTNGWKHETLNGYQSLLQSELVWVQFWVQLNTAAEKEAFSALIMAYMEDQQSKGRFNRDNLQYALRNVTEWLKYNQVVSEDNRILVGLSFMFLLVCVANILGLLLAKFLKRAPEVGVRRALGASKKHIFAQHIVEVSVIGLAGGILGIVIAQLGLWGVRTTNRYYEALATMDVSMLLAAPTIALMASFIAGLYPAWLVCRTQPAIYLKSQ</sequence>
<evidence type="ECO:0000256" key="6">
    <source>
        <dbReference type="SAM" id="Phobius"/>
    </source>
</evidence>
<evidence type="ECO:0000256" key="1">
    <source>
        <dbReference type="ARBA" id="ARBA00004651"/>
    </source>
</evidence>
<dbReference type="GeneID" id="78254483"/>
<dbReference type="eggNOG" id="COG0577">
    <property type="taxonomic scope" value="Bacteria"/>
</dbReference>
<dbReference type="InterPro" id="IPR025857">
    <property type="entry name" value="MacB_PCD"/>
</dbReference>
<dbReference type="GO" id="GO:0022857">
    <property type="term" value="F:transmembrane transporter activity"/>
    <property type="evidence" value="ECO:0007669"/>
    <property type="project" value="TreeGrafter"/>
</dbReference>
<feature type="domain" description="ABC3 transporter permease C-terminal" evidence="7">
    <location>
        <begin position="315"/>
        <end position="430"/>
    </location>
</feature>
<feature type="transmembrane region" description="Helical" evidence="6">
    <location>
        <begin position="356"/>
        <end position="382"/>
    </location>
</feature>
<dbReference type="GO" id="GO:0005886">
    <property type="term" value="C:plasma membrane"/>
    <property type="evidence" value="ECO:0007669"/>
    <property type="project" value="UniProtKB-SubCell"/>
</dbReference>
<accession>A0A075P4Q9</accession>
<proteinExistence type="predicted"/>
<evidence type="ECO:0000256" key="3">
    <source>
        <dbReference type="ARBA" id="ARBA00022692"/>
    </source>
</evidence>
<evidence type="ECO:0000259" key="8">
    <source>
        <dbReference type="Pfam" id="PF12704"/>
    </source>
</evidence>